<organism evidence="2 3">
    <name type="scientific">Dreissena polymorpha</name>
    <name type="common">Zebra mussel</name>
    <name type="synonym">Mytilus polymorpha</name>
    <dbReference type="NCBI Taxonomy" id="45954"/>
    <lineage>
        <taxon>Eukaryota</taxon>
        <taxon>Metazoa</taxon>
        <taxon>Spiralia</taxon>
        <taxon>Lophotrochozoa</taxon>
        <taxon>Mollusca</taxon>
        <taxon>Bivalvia</taxon>
        <taxon>Autobranchia</taxon>
        <taxon>Heteroconchia</taxon>
        <taxon>Euheterodonta</taxon>
        <taxon>Imparidentia</taxon>
        <taxon>Neoheterodontei</taxon>
        <taxon>Myida</taxon>
        <taxon>Dreissenoidea</taxon>
        <taxon>Dreissenidae</taxon>
        <taxon>Dreissena</taxon>
    </lineage>
</organism>
<keyword evidence="3" id="KW-1185">Reference proteome</keyword>
<gene>
    <name evidence="2" type="ORF">DPMN_023524</name>
</gene>
<evidence type="ECO:0000313" key="3">
    <source>
        <dbReference type="Proteomes" id="UP000828390"/>
    </source>
</evidence>
<feature type="compositionally biased region" description="Polar residues" evidence="1">
    <location>
        <begin position="1"/>
        <end position="14"/>
    </location>
</feature>
<name>A0A9D4LMI5_DREPO</name>
<evidence type="ECO:0000313" key="2">
    <source>
        <dbReference type="EMBL" id="KAH3860614.1"/>
    </source>
</evidence>
<sequence>MHTANRAINSQSCSLKAEGQQPLISITPPSSPKPMPRTHRRNVSDTSGYRMGGKGSAFHAYGGSTSGDSLTAVFDHKSKSATTSPINSPPRYVVVY</sequence>
<comment type="caution">
    <text evidence="2">The sequence shown here is derived from an EMBL/GenBank/DDBJ whole genome shotgun (WGS) entry which is preliminary data.</text>
</comment>
<proteinExistence type="predicted"/>
<reference evidence="2" key="2">
    <citation type="submission" date="2020-11" db="EMBL/GenBank/DDBJ databases">
        <authorList>
            <person name="McCartney M.A."/>
            <person name="Auch B."/>
            <person name="Kono T."/>
            <person name="Mallez S."/>
            <person name="Becker A."/>
            <person name="Gohl D.M."/>
            <person name="Silverstein K.A.T."/>
            <person name="Koren S."/>
            <person name="Bechman K.B."/>
            <person name="Herman A."/>
            <person name="Abrahante J.E."/>
            <person name="Garbe J."/>
        </authorList>
    </citation>
    <scope>NUCLEOTIDE SEQUENCE</scope>
    <source>
        <strain evidence="2">Duluth1</strain>
        <tissue evidence="2">Whole animal</tissue>
    </source>
</reference>
<dbReference type="Proteomes" id="UP000828390">
    <property type="component" value="Unassembled WGS sequence"/>
</dbReference>
<protein>
    <submittedName>
        <fullName evidence="2">Uncharacterized protein</fullName>
    </submittedName>
</protein>
<feature type="region of interest" description="Disordered" evidence="1">
    <location>
        <begin position="1"/>
        <end position="62"/>
    </location>
</feature>
<evidence type="ECO:0000256" key="1">
    <source>
        <dbReference type="SAM" id="MobiDB-lite"/>
    </source>
</evidence>
<accession>A0A9D4LMI5</accession>
<dbReference type="EMBL" id="JAIWYP010000002">
    <property type="protein sequence ID" value="KAH3860614.1"/>
    <property type="molecule type" value="Genomic_DNA"/>
</dbReference>
<dbReference type="AlphaFoldDB" id="A0A9D4LMI5"/>
<reference evidence="2" key="1">
    <citation type="journal article" date="2019" name="bioRxiv">
        <title>The Genome of the Zebra Mussel, Dreissena polymorpha: A Resource for Invasive Species Research.</title>
        <authorList>
            <person name="McCartney M.A."/>
            <person name="Auch B."/>
            <person name="Kono T."/>
            <person name="Mallez S."/>
            <person name="Zhang Y."/>
            <person name="Obille A."/>
            <person name="Becker A."/>
            <person name="Abrahante J.E."/>
            <person name="Garbe J."/>
            <person name="Badalamenti J.P."/>
            <person name="Herman A."/>
            <person name="Mangelson H."/>
            <person name="Liachko I."/>
            <person name="Sullivan S."/>
            <person name="Sone E.D."/>
            <person name="Koren S."/>
            <person name="Silverstein K.A.T."/>
            <person name="Beckman K.B."/>
            <person name="Gohl D.M."/>
        </authorList>
    </citation>
    <scope>NUCLEOTIDE SEQUENCE</scope>
    <source>
        <strain evidence="2">Duluth1</strain>
        <tissue evidence="2">Whole animal</tissue>
    </source>
</reference>